<sequence>MYEGPARLEWWADRSTSLGGFGVHVTARAADGEWTCDAVLDGPLPEGRQEVFDALVQADPVLTLHFGEGGEILVDVVAAGDGARLVLTAHEPAAHALQG</sequence>
<reference evidence="1 2" key="1">
    <citation type="submission" date="2017-06" db="EMBL/GenBank/DDBJ databases">
        <title>Streptomyces albireticuli Genome sequencing and assembly.</title>
        <authorList>
            <person name="Wang Y."/>
            <person name="Du B."/>
            <person name="Ding Y."/>
            <person name="Liu H."/>
            <person name="Hou Q."/>
            <person name="Liu K."/>
            <person name="Yao L."/>
            <person name="Wang C."/>
        </authorList>
    </citation>
    <scope>NUCLEOTIDE SEQUENCE [LARGE SCALE GENOMIC DNA]</scope>
    <source>
        <strain evidence="1 2">MDJK11</strain>
    </source>
</reference>
<name>A0A1Z2LD71_9ACTN</name>
<evidence type="ECO:0000313" key="1">
    <source>
        <dbReference type="EMBL" id="ARZ72236.1"/>
    </source>
</evidence>
<protein>
    <submittedName>
        <fullName evidence="1">Uncharacterized protein</fullName>
    </submittedName>
</protein>
<evidence type="ECO:0000313" key="2">
    <source>
        <dbReference type="Proteomes" id="UP000195755"/>
    </source>
</evidence>
<organism evidence="1 2">
    <name type="scientific">Streptomyces albireticuli</name>
    <dbReference type="NCBI Taxonomy" id="1940"/>
    <lineage>
        <taxon>Bacteria</taxon>
        <taxon>Bacillati</taxon>
        <taxon>Actinomycetota</taxon>
        <taxon>Actinomycetes</taxon>
        <taxon>Kitasatosporales</taxon>
        <taxon>Streptomycetaceae</taxon>
        <taxon>Streptomyces</taxon>
    </lineage>
</organism>
<dbReference type="EMBL" id="CP021744">
    <property type="protein sequence ID" value="ARZ72236.1"/>
    <property type="molecule type" value="Genomic_DNA"/>
</dbReference>
<gene>
    <name evidence="1" type="ORF">SMD11_6660</name>
</gene>
<accession>A0A1Z2LD71</accession>
<dbReference type="KEGG" id="salj:SMD11_6660"/>
<dbReference type="Proteomes" id="UP000195755">
    <property type="component" value="Chromosome"/>
</dbReference>
<proteinExistence type="predicted"/>
<dbReference type="AlphaFoldDB" id="A0A1Z2LD71"/>